<feature type="non-terminal residue" evidence="2">
    <location>
        <position position="194"/>
    </location>
</feature>
<sequence length="194" mass="19714">APRRVARPALPGLPAGMGGPAAVVSGDGRAGAAPGGLHPVHRPRRRGRPRDPPGHRRRHHLPAPADLPGCAAGRRRTGRDRPAQRAGQPVDLRRRHRPGVAVGARTARPVRRGVRSRGEVRGGAGGGARAPARAGGAAGRPRRYRPRPGTGGGRGDRPAARGPGPARRGPRAVASRRAGPAGGRGPVGAAPPGL</sequence>
<accession>A0A6J4IUZ0</accession>
<dbReference type="AlphaFoldDB" id="A0A6J4IUZ0"/>
<evidence type="ECO:0000313" key="2">
    <source>
        <dbReference type="EMBL" id="CAA9259505.1"/>
    </source>
</evidence>
<name>A0A6J4IUZ0_9ACTN</name>
<feature type="region of interest" description="Disordered" evidence="1">
    <location>
        <begin position="1"/>
        <end position="194"/>
    </location>
</feature>
<feature type="compositionally biased region" description="Low complexity" evidence="1">
    <location>
        <begin position="160"/>
        <end position="179"/>
    </location>
</feature>
<feature type="non-terminal residue" evidence="2">
    <location>
        <position position="1"/>
    </location>
</feature>
<protein>
    <submittedName>
        <fullName evidence="2">Uncharacterized protein</fullName>
    </submittedName>
</protein>
<proteinExistence type="predicted"/>
<organism evidence="2">
    <name type="scientific">uncultured Mycobacteriales bacterium</name>
    <dbReference type="NCBI Taxonomy" id="581187"/>
    <lineage>
        <taxon>Bacteria</taxon>
        <taxon>Bacillati</taxon>
        <taxon>Actinomycetota</taxon>
        <taxon>Actinomycetes</taxon>
        <taxon>Mycobacteriales</taxon>
        <taxon>environmental samples</taxon>
    </lineage>
</organism>
<reference evidence="2" key="1">
    <citation type="submission" date="2020-02" db="EMBL/GenBank/DDBJ databases">
        <authorList>
            <person name="Meier V. D."/>
        </authorList>
    </citation>
    <scope>NUCLEOTIDE SEQUENCE</scope>
    <source>
        <strain evidence="2">AVDCRST_MAG41</strain>
    </source>
</reference>
<feature type="compositionally biased region" description="Basic residues" evidence="1">
    <location>
        <begin position="39"/>
        <end position="48"/>
    </location>
</feature>
<dbReference type="EMBL" id="CADCTP010000212">
    <property type="protein sequence ID" value="CAA9259505.1"/>
    <property type="molecule type" value="Genomic_DNA"/>
</dbReference>
<feature type="compositionally biased region" description="Low complexity" evidence="1">
    <location>
        <begin position="7"/>
        <end position="24"/>
    </location>
</feature>
<gene>
    <name evidence="2" type="ORF">AVDCRST_MAG41-2960</name>
</gene>
<evidence type="ECO:0000256" key="1">
    <source>
        <dbReference type="SAM" id="MobiDB-lite"/>
    </source>
</evidence>